<dbReference type="EMBL" id="CP092879">
    <property type="protein sequence ID" value="UYV78993.1"/>
    <property type="molecule type" value="Genomic_DNA"/>
</dbReference>
<evidence type="ECO:0000313" key="2">
    <source>
        <dbReference type="Proteomes" id="UP001235939"/>
    </source>
</evidence>
<accession>A0ABY6LCU4</accession>
<keyword evidence="2" id="KW-1185">Reference proteome</keyword>
<name>A0ABY6LCU4_9ARAC</name>
<dbReference type="Proteomes" id="UP001235939">
    <property type="component" value="Chromosome 17"/>
</dbReference>
<sequence length="152" mass="17850">MSLDVFFFTRHQLSAWKSGVTKCLSFWAKKMVFIFSFYITLSDCTYCPQYPPSHQRPFLKAYEIDDRCPEVLTDYLQCNKKVTARSMVIEGYNIYLCDGPGVDRRDRPTFGTLNRKPISRYYKEVSVFLGIPYARPPTKENGLRFKMNHITE</sequence>
<organism evidence="1 2">
    <name type="scientific">Cordylochernes scorpioides</name>
    <dbReference type="NCBI Taxonomy" id="51811"/>
    <lineage>
        <taxon>Eukaryota</taxon>
        <taxon>Metazoa</taxon>
        <taxon>Ecdysozoa</taxon>
        <taxon>Arthropoda</taxon>
        <taxon>Chelicerata</taxon>
        <taxon>Arachnida</taxon>
        <taxon>Pseudoscorpiones</taxon>
        <taxon>Cheliferoidea</taxon>
        <taxon>Chernetidae</taxon>
        <taxon>Cordylochernes</taxon>
    </lineage>
</organism>
<proteinExistence type="predicted"/>
<gene>
    <name evidence="1" type="ORF">LAZ67_17000573</name>
</gene>
<evidence type="ECO:0000313" key="1">
    <source>
        <dbReference type="EMBL" id="UYV78993.1"/>
    </source>
</evidence>
<protein>
    <submittedName>
        <fullName evidence="1">Gli</fullName>
    </submittedName>
</protein>
<reference evidence="1 2" key="1">
    <citation type="submission" date="2022-01" db="EMBL/GenBank/DDBJ databases">
        <title>A chromosomal length assembly of Cordylochernes scorpioides.</title>
        <authorList>
            <person name="Zeh D."/>
            <person name="Zeh J."/>
        </authorList>
    </citation>
    <scope>NUCLEOTIDE SEQUENCE [LARGE SCALE GENOMIC DNA]</scope>
    <source>
        <strain evidence="1">IN4F17</strain>
        <tissue evidence="1">Whole Body</tissue>
    </source>
</reference>